<gene>
    <name evidence="3" type="ORF">A2Z86_03585</name>
</gene>
<protein>
    <recommendedName>
        <fullName evidence="2">3-keto-alpha-glucoside-1,2-lyase/3-keto-2-hydroxy-glucal hydratase domain-containing protein</fullName>
    </recommendedName>
</protein>
<sequence length="225" mass="25127">MNRTGLTLTLILLLCCFSGLPARPVESETDLSGFVPLFDGKSLEGWRPFGDEPEGRWTVEEGAIVGVQFPEGKGGLLVTDKQFSNYELYAEVYATYPLDTGLFLRILPGNQHFQITIDYRPTGEIGAVYGPFPGGGGGFFQHCFLGFTYWNPNEFNPIRVRIEGNPPRIQVWVRETKVTDYQDTYVEGQPRFTDTGSIGIQVHPGESWGKGSKVSFCKIMVKELK</sequence>
<accession>A0A1F5YFL2</accession>
<dbReference type="GO" id="GO:0016787">
    <property type="term" value="F:hydrolase activity"/>
    <property type="evidence" value="ECO:0007669"/>
    <property type="project" value="InterPro"/>
</dbReference>
<dbReference type="Gene3D" id="2.60.120.560">
    <property type="entry name" value="Exo-inulinase, domain 1"/>
    <property type="match status" value="1"/>
</dbReference>
<evidence type="ECO:0000256" key="1">
    <source>
        <dbReference type="SAM" id="SignalP"/>
    </source>
</evidence>
<evidence type="ECO:0000313" key="4">
    <source>
        <dbReference type="Proteomes" id="UP000176992"/>
    </source>
</evidence>
<dbReference type="AlphaFoldDB" id="A0A1F5YFL2"/>
<feature type="chain" id="PRO_5009522427" description="3-keto-alpha-glucoside-1,2-lyase/3-keto-2-hydroxy-glucal hydratase domain-containing protein" evidence="1">
    <location>
        <begin position="23"/>
        <end position="225"/>
    </location>
</feature>
<keyword evidence="1" id="KW-0732">Signal</keyword>
<comment type="caution">
    <text evidence="3">The sequence shown here is derived from an EMBL/GenBank/DDBJ whole genome shotgun (WGS) entry which is preliminary data.</text>
</comment>
<dbReference type="Pfam" id="PF06439">
    <property type="entry name" value="3keto-disac_hyd"/>
    <property type="match status" value="1"/>
</dbReference>
<dbReference type="Proteomes" id="UP000176992">
    <property type="component" value="Unassembled WGS sequence"/>
</dbReference>
<evidence type="ECO:0000259" key="2">
    <source>
        <dbReference type="Pfam" id="PF06439"/>
    </source>
</evidence>
<proteinExistence type="predicted"/>
<evidence type="ECO:0000313" key="3">
    <source>
        <dbReference type="EMBL" id="OGF98967.1"/>
    </source>
</evidence>
<reference evidence="3 4" key="1">
    <citation type="journal article" date="2016" name="Nat. Commun.">
        <title>Thousands of microbial genomes shed light on interconnected biogeochemical processes in an aquifer system.</title>
        <authorList>
            <person name="Anantharaman K."/>
            <person name="Brown C.T."/>
            <person name="Hug L.A."/>
            <person name="Sharon I."/>
            <person name="Castelle C.J."/>
            <person name="Probst A.J."/>
            <person name="Thomas B.C."/>
            <person name="Singh A."/>
            <person name="Wilkins M.J."/>
            <person name="Karaoz U."/>
            <person name="Brodie E.L."/>
            <person name="Williams K.H."/>
            <person name="Hubbard S.S."/>
            <person name="Banfield J.F."/>
        </authorList>
    </citation>
    <scope>NUCLEOTIDE SEQUENCE [LARGE SCALE GENOMIC DNA]</scope>
</reference>
<feature type="domain" description="3-keto-alpha-glucoside-1,2-lyase/3-keto-2-hydroxy-glucal hydratase" evidence="2">
    <location>
        <begin position="33"/>
        <end position="222"/>
    </location>
</feature>
<dbReference type="EMBL" id="MFIV01000052">
    <property type="protein sequence ID" value="OGF98967.1"/>
    <property type="molecule type" value="Genomic_DNA"/>
</dbReference>
<name>A0A1F5YFL2_9BACT</name>
<dbReference type="InterPro" id="IPR010496">
    <property type="entry name" value="AL/BT2_dom"/>
</dbReference>
<organism evidence="3 4">
    <name type="scientific">Candidatus Glassbacteria bacterium GWA2_58_10</name>
    <dbReference type="NCBI Taxonomy" id="1817865"/>
    <lineage>
        <taxon>Bacteria</taxon>
        <taxon>Candidatus Glassiibacteriota</taxon>
    </lineage>
</organism>
<feature type="signal peptide" evidence="1">
    <location>
        <begin position="1"/>
        <end position="22"/>
    </location>
</feature>